<proteinExistence type="predicted"/>
<name>W6RGY3_9HYPH</name>
<protein>
    <submittedName>
        <fullName evidence="1">Uncharacterized protein</fullName>
    </submittedName>
</protein>
<gene>
    <name evidence="1" type="ORF">LPU83_pLPU83b_0069</name>
</gene>
<sequence length="185" mass="20589">MISDLLRIALAAISHNRSQDSWLAGSIVLSQFIQRVPNDIDIHHVNFSAFADAVDKDRRSLAEAGFLIASQQSSGAELEIVFFGLEGLLAVNWVVVHERPKAIIEDPHLGSRATFSDVIAQKIEMYRESLHSKHRDDLLALLEHSASMAAEISPEKLVADLSALGLRDVHQHTQSFPKTHRPRNM</sequence>
<reference evidence="1" key="1">
    <citation type="submission" date="2013-11" db="EMBL/GenBank/DDBJ databases">
        <title>Draft genome sequence of the broad-host-range Rhizobium sp. LPU83 strain, a member of the low-genetic diversity Oregon-like Rhizobium sp. group.</title>
        <authorList>
            <person name="Wibberg D."/>
            <person name="Puehler A."/>
            <person name="Schlueter A."/>
        </authorList>
    </citation>
    <scope>NUCLEOTIDE SEQUENCE [LARGE SCALE GENOMIC DNA]</scope>
    <source>
        <strain evidence="1">LPU83</strain>
        <plasmid evidence="1">pLPU83b</plasmid>
    </source>
</reference>
<organism evidence="1 2">
    <name type="scientific">Rhizobium favelukesii</name>
    <dbReference type="NCBI Taxonomy" id="348824"/>
    <lineage>
        <taxon>Bacteria</taxon>
        <taxon>Pseudomonadati</taxon>
        <taxon>Pseudomonadota</taxon>
        <taxon>Alphaproteobacteria</taxon>
        <taxon>Hyphomicrobiales</taxon>
        <taxon>Rhizobiaceae</taxon>
        <taxon>Rhizobium/Agrobacterium group</taxon>
        <taxon>Rhizobium</taxon>
    </lineage>
</organism>
<geneLocation type="plasmid" evidence="1">
    <name>pLPU83b</name>
</geneLocation>
<dbReference type="EMBL" id="CBYB010000005">
    <property type="protein sequence ID" value="CDM60069.1"/>
    <property type="molecule type" value="Genomic_DNA"/>
</dbReference>
<accession>W6RGY3</accession>
<evidence type="ECO:0000313" key="1">
    <source>
        <dbReference type="EMBL" id="CDM60069.1"/>
    </source>
</evidence>
<keyword evidence="2" id="KW-1185">Reference proteome</keyword>
<evidence type="ECO:0000313" key="2">
    <source>
        <dbReference type="Proteomes" id="UP000019443"/>
    </source>
</evidence>
<dbReference type="AlphaFoldDB" id="W6RGY3"/>
<comment type="caution">
    <text evidence="1">The sequence shown here is derived from an EMBL/GenBank/DDBJ whole genome shotgun (WGS) entry which is preliminary data.</text>
</comment>
<dbReference type="RefSeq" id="WP_024318372.1">
    <property type="nucleotide sequence ID" value="NZ_ATTO01000086.1"/>
</dbReference>
<keyword evidence="1" id="KW-0614">Plasmid</keyword>
<dbReference type="Proteomes" id="UP000019443">
    <property type="component" value="Unassembled WGS sequence"/>
</dbReference>